<gene>
    <name evidence="1" type="ORF">MU848_15045</name>
</gene>
<evidence type="ECO:0000313" key="1">
    <source>
        <dbReference type="EMBL" id="MCK0532906.1"/>
    </source>
</evidence>
<sequence>MMENDISARVSSADFAYYNGSGPGFTTESSVLISSSPYLNHPQLRALIAQEMLRRNGTELPNTAYIPDVVKILMELEDWPRIFQLFEEEKARLPEFKSWLDGKKVSLFKTEELAGAEPGTLRAVIYDFVVNSGYNMDHFFQGMEIKTDFDFYMKERTHTHDIEHMITGFETNHAGEVALIAANMRALYQYFVPELASFFNRVSSYLRAKTMMKSGLFYPEAVKVELEAEDIGAAQGRNWKHPLFLIPYRDYLDWQVQDIREEFGITNPPKSGEWAWTTAISEDPRPNHQGMTSMAAE</sequence>
<accession>A0ABT0E0L3</accession>
<reference evidence="1 2" key="1">
    <citation type="submission" date="2022-04" db="EMBL/GenBank/DDBJ databases">
        <authorList>
            <person name="Huq M.A."/>
        </authorList>
    </citation>
    <scope>NUCLEOTIDE SEQUENCE [LARGE SCALE GENOMIC DNA]</scope>
    <source>
        <strain evidence="1 2">MAH-33</strain>
    </source>
</reference>
<dbReference type="EMBL" id="JALKHS010000012">
    <property type="protein sequence ID" value="MCK0532906.1"/>
    <property type="molecule type" value="Genomic_DNA"/>
</dbReference>
<dbReference type="Pfam" id="PF05019">
    <property type="entry name" value="Coq4"/>
    <property type="match status" value="1"/>
</dbReference>
<dbReference type="Proteomes" id="UP001203512">
    <property type="component" value="Unassembled WGS sequence"/>
</dbReference>
<protein>
    <submittedName>
        <fullName evidence="1">Coq4 family protein</fullName>
    </submittedName>
</protein>
<name>A0ABT0E0L3_9SPHN</name>
<proteinExistence type="predicted"/>
<evidence type="ECO:0000313" key="2">
    <source>
        <dbReference type="Proteomes" id="UP001203512"/>
    </source>
</evidence>
<organism evidence="1 2">
    <name type="scientific">Sphingobium agri</name>
    <dbReference type="NCBI Taxonomy" id="2933566"/>
    <lineage>
        <taxon>Bacteria</taxon>
        <taxon>Pseudomonadati</taxon>
        <taxon>Pseudomonadota</taxon>
        <taxon>Alphaproteobacteria</taxon>
        <taxon>Sphingomonadales</taxon>
        <taxon>Sphingomonadaceae</taxon>
        <taxon>Sphingobium</taxon>
    </lineage>
</organism>
<keyword evidence="2" id="KW-1185">Reference proteome</keyword>
<comment type="caution">
    <text evidence="1">The sequence shown here is derived from an EMBL/GenBank/DDBJ whole genome shotgun (WGS) entry which is preliminary data.</text>
</comment>
<dbReference type="InterPro" id="IPR007715">
    <property type="entry name" value="Coq4"/>
</dbReference>